<dbReference type="Gene3D" id="1.10.600.10">
    <property type="entry name" value="Farnesyl Diphosphate Synthase"/>
    <property type="match status" value="1"/>
</dbReference>
<evidence type="ECO:0000313" key="4">
    <source>
        <dbReference type="EMBL" id="KAK3003871.1"/>
    </source>
</evidence>
<dbReference type="Proteomes" id="UP001188597">
    <property type="component" value="Unassembled WGS sequence"/>
</dbReference>
<dbReference type="InterPro" id="IPR005630">
    <property type="entry name" value="Terpene_synthase_metal-bd"/>
</dbReference>
<reference evidence="4" key="1">
    <citation type="submission" date="2022-12" db="EMBL/GenBank/DDBJ databases">
        <title>Draft genome assemblies for two species of Escallonia (Escalloniales).</title>
        <authorList>
            <person name="Chanderbali A."/>
            <person name="Dervinis C."/>
            <person name="Anghel I."/>
            <person name="Soltis D."/>
            <person name="Soltis P."/>
            <person name="Zapata F."/>
        </authorList>
    </citation>
    <scope>NUCLEOTIDE SEQUENCE</scope>
    <source>
        <strain evidence="4">UCBG64.0493</strain>
        <tissue evidence="4">Leaf</tissue>
    </source>
</reference>
<dbReference type="InterPro" id="IPR050148">
    <property type="entry name" value="Terpene_synthase-like"/>
</dbReference>
<proteinExistence type="predicted"/>
<evidence type="ECO:0000313" key="5">
    <source>
        <dbReference type="Proteomes" id="UP001188597"/>
    </source>
</evidence>
<name>A0AA89AJT4_9ASTE</name>
<evidence type="ECO:0000256" key="2">
    <source>
        <dbReference type="ARBA" id="ARBA00022842"/>
    </source>
</evidence>
<comment type="caution">
    <text evidence="4">The sequence shown here is derived from an EMBL/GenBank/DDBJ whole genome shotgun (WGS) entry which is preliminary data.</text>
</comment>
<dbReference type="PANTHER" id="PTHR31225:SF9">
    <property type="entry name" value="TERPENE SYNTHASE 10"/>
    <property type="match status" value="1"/>
</dbReference>
<keyword evidence="5" id="KW-1185">Reference proteome</keyword>
<protein>
    <recommendedName>
        <fullName evidence="3">Terpene synthase metal-binding domain-containing protein</fullName>
    </recommendedName>
</protein>
<gene>
    <name evidence="4" type="ORF">RJ639_019211</name>
</gene>
<dbReference type="EMBL" id="JAVXUP010002349">
    <property type="protein sequence ID" value="KAK3003871.1"/>
    <property type="molecule type" value="Genomic_DNA"/>
</dbReference>
<dbReference type="InterPro" id="IPR008949">
    <property type="entry name" value="Isoprenoid_synthase_dom_sf"/>
</dbReference>
<evidence type="ECO:0000259" key="3">
    <source>
        <dbReference type="Pfam" id="PF03936"/>
    </source>
</evidence>
<dbReference type="GO" id="GO:0000287">
    <property type="term" value="F:magnesium ion binding"/>
    <property type="evidence" value="ECO:0007669"/>
    <property type="project" value="InterPro"/>
</dbReference>
<dbReference type="GO" id="GO:0016114">
    <property type="term" value="P:terpenoid biosynthetic process"/>
    <property type="evidence" value="ECO:0007669"/>
    <property type="project" value="InterPro"/>
</dbReference>
<organism evidence="4 5">
    <name type="scientific">Escallonia herrerae</name>
    <dbReference type="NCBI Taxonomy" id="1293975"/>
    <lineage>
        <taxon>Eukaryota</taxon>
        <taxon>Viridiplantae</taxon>
        <taxon>Streptophyta</taxon>
        <taxon>Embryophyta</taxon>
        <taxon>Tracheophyta</taxon>
        <taxon>Spermatophyta</taxon>
        <taxon>Magnoliopsida</taxon>
        <taxon>eudicotyledons</taxon>
        <taxon>Gunneridae</taxon>
        <taxon>Pentapetalae</taxon>
        <taxon>asterids</taxon>
        <taxon>campanulids</taxon>
        <taxon>Escalloniales</taxon>
        <taxon>Escalloniaceae</taxon>
        <taxon>Escallonia</taxon>
    </lineage>
</organism>
<dbReference type="SUPFAM" id="SSF48576">
    <property type="entry name" value="Terpenoid synthases"/>
    <property type="match status" value="1"/>
</dbReference>
<dbReference type="AlphaFoldDB" id="A0AA89AJT4"/>
<keyword evidence="1" id="KW-0479">Metal-binding</keyword>
<dbReference type="Pfam" id="PF03936">
    <property type="entry name" value="Terpene_synth_C"/>
    <property type="match status" value="1"/>
</dbReference>
<keyword evidence="2" id="KW-0460">Magnesium</keyword>
<dbReference type="GO" id="GO:0010333">
    <property type="term" value="F:terpene synthase activity"/>
    <property type="evidence" value="ECO:0007669"/>
    <property type="project" value="InterPro"/>
</dbReference>
<dbReference type="PANTHER" id="PTHR31225">
    <property type="entry name" value="OS04G0344100 PROTEIN-RELATED"/>
    <property type="match status" value="1"/>
</dbReference>
<evidence type="ECO:0000256" key="1">
    <source>
        <dbReference type="ARBA" id="ARBA00022723"/>
    </source>
</evidence>
<accession>A0AA89AJT4</accession>
<feature type="domain" description="Terpene synthase metal-binding" evidence="3">
    <location>
        <begin position="1"/>
        <end position="101"/>
    </location>
</feature>
<sequence length="104" mass="12251">MENFVWTVGYSFKPEFGYSRRISTKVNALITTIDDVYDVYGTLEELELFTSVIESWDVHQMEQLPDCMKICFLALYNFVNEMAYDVMKEQGPYIIPYLRKVVLP</sequence>